<reference evidence="1" key="1">
    <citation type="submission" date="2019-10" db="EMBL/GenBank/DDBJ databases">
        <title>Muricauda hadale sp. nov., a piezophilic bacterium isolated from hadopelagic water of the Mariana Trench.</title>
        <authorList>
            <person name="Wei Y."/>
        </authorList>
    </citation>
    <scope>NUCLEOTIDE SEQUENCE [LARGE SCALE GENOMIC DNA]</scope>
    <source>
        <strain evidence="1">MT-229</strain>
    </source>
</reference>
<proteinExistence type="predicted"/>
<dbReference type="RefSeq" id="WP_151891381.1">
    <property type="nucleotide sequence ID" value="NZ_VNIK02000012.1"/>
</dbReference>
<dbReference type="Proteomes" id="UP000319204">
    <property type="component" value="Unassembled WGS sequence"/>
</dbReference>
<evidence type="ECO:0000313" key="2">
    <source>
        <dbReference type="Proteomes" id="UP000319204"/>
    </source>
</evidence>
<keyword evidence="2" id="KW-1185">Reference proteome</keyword>
<gene>
    <name evidence="1" type="ORF">FOT42_015210</name>
</gene>
<comment type="caution">
    <text evidence="1">The sequence shown here is derived from an EMBL/GenBank/DDBJ whole genome shotgun (WGS) entry which is preliminary data.</text>
</comment>
<sequence length="121" mass="14259">MAKKNHLPTEAEIEKFEMLDKLIESIYLEMKEFSKKKPDEPLNKFKVKSVNRVLEQLKDILKDEPTVEFLDLLDDESLPSNSDSILILGQFKASMKQFHSKYWQREPGIGYRWSTKENPVK</sequence>
<evidence type="ECO:0000313" key="1">
    <source>
        <dbReference type="EMBL" id="KAB5485528.1"/>
    </source>
</evidence>
<accession>A0A5N5ILC9</accession>
<organism evidence="1 2">
    <name type="scientific">Flagellimonas hadalis</name>
    <dbReference type="NCBI Taxonomy" id="2597517"/>
    <lineage>
        <taxon>Bacteria</taxon>
        <taxon>Pseudomonadati</taxon>
        <taxon>Bacteroidota</taxon>
        <taxon>Flavobacteriia</taxon>
        <taxon>Flavobacteriales</taxon>
        <taxon>Flavobacteriaceae</taxon>
        <taxon>Flagellimonas</taxon>
    </lineage>
</organism>
<protein>
    <submittedName>
        <fullName evidence="1">Uncharacterized protein</fullName>
    </submittedName>
</protein>
<dbReference type="AlphaFoldDB" id="A0A5N5ILC9"/>
<dbReference type="OrthoDB" id="5186583at2"/>
<name>A0A5N5ILC9_9FLAO</name>
<dbReference type="EMBL" id="VNIK02000012">
    <property type="protein sequence ID" value="KAB5485528.1"/>
    <property type="molecule type" value="Genomic_DNA"/>
</dbReference>